<accession>A0ACC0HNK8</accession>
<proteinExistence type="predicted"/>
<sequence length="97" mass="11079">MTAMPEQREAIECITQQEFTDMAWQSIVSLPEVAKENKHQIVETEHLMKALLEQKNGLLDAIDSTCLLDAIDKVKYLKLYSVVHLLHRSNNDSPSQI</sequence>
<evidence type="ECO:0000313" key="1">
    <source>
        <dbReference type="EMBL" id="KAI8014935.1"/>
    </source>
</evidence>
<evidence type="ECO:0000313" key="2">
    <source>
        <dbReference type="Proteomes" id="UP001060215"/>
    </source>
</evidence>
<name>A0ACC0HNK8_9ERIC</name>
<organism evidence="1 2">
    <name type="scientific">Camellia lanceoleosa</name>
    <dbReference type="NCBI Taxonomy" id="1840588"/>
    <lineage>
        <taxon>Eukaryota</taxon>
        <taxon>Viridiplantae</taxon>
        <taxon>Streptophyta</taxon>
        <taxon>Embryophyta</taxon>
        <taxon>Tracheophyta</taxon>
        <taxon>Spermatophyta</taxon>
        <taxon>Magnoliopsida</taxon>
        <taxon>eudicotyledons</taxon>
        <taxon>Gunneridae</taxon>
        <taxon>Pentapetalae</taxon>
        <taxon>asterids</taxon>
        <taxon>Ericales</taxon>
        <taxon>Theaceae</taxon>
        <taxon>Camellia</taxon>
    </lineage>
</organism>
<dbReference type="Proteomes" id="UP001060215">
    <property type="component" value="Chromosome 4"/>
</dbReference>
<dbReference type="EMBL" id="CM045761">
    <property type="protein sequence ID" value="KAI8014935.1"/>
    <property type="molecule type" value="Genomic_DNA"/>
</dbReference>
<protein>
    <submittedName>
        <fullName evidence="1">Uncharacterized protein</fullName>
    </submittedName>
</protein>
<keyword evidence="2" id="KW-1185">Reference proteome</keyword>
<gene>
    <name evidence="1" type="ORF">LOK49_LG05G02064</name>
</gene>
<reference evidence="1 2" key="1">
    <citation type="journal article" date="2022" name="Plant J.">
        <title>Chromosome-level genome of Camellia lanceoleosa provides a valuable resource for understanding genome evolution and self-incompatibility.</title>
        <authorList>
            <person name="Gong W."/>
            <person name="Xiao S."/>
            <person name="Wang L."/>
            <person name="Liao Z."/>
            <person name="Chang Y."/>
            <person name="Mo W."/>
            <person name="Hu G."/>
            <person name="Li W."/>
            <person name="Zhao G."/>
            <person name="Zhu H."/>
            <person name="Hu X."/>
            <person name="Ji K."/>
            <person name="Xiang X."/>
            <person name="Song Q."/>
            <person name="Yuan D."/>
            <person name="Jin S."/>
            <person name="Zhang L."/>
        </authorList>
    </citation>
    <scope>NUCLEOTIDE SEQUENCE [LARGE SCALE GENOMIC DNA]</scope>
    <source>
        <strain evidence="1">SQ_2022a</strain>
    </source>
</reference>
<comment type="caution">
    <text evidence="1">The sequence shown here is derived from an EMBL/GenBank/DDBJ whole genome shotgun (WGS) entry which is preliminary data.</text>
</comment>